<evidence type="ECO:0000256" key="2">
    <source>
        <dbReference type="ARBA" id="ARBA00022448"/>
    </source>
</evidence>
<evidence type="ECO:0000256" key="5">
    <source>
        <dbReference type="ARBA" id="ARBA00022989"/>
    </source>
</evidence>
<dbReference type="EMBL" id="CAFBPV010000004">
    <property type="protein sequence ID" value="CAB5023968.1"/>
    <property type="molecule type" value="Genomic_DNA"/>
</dbReference>
<proteinExistence type="predicted"/>
<keyword evidence="3" id="KW-1003">Cell membrane</keyword>
<dbReference type="PROSITE" id="PS50928">
    <property type="entry name" value="ABC_TM1"/>
    <property type="match status" value="1"/>
</dbReference>
<evidence type="ECO:0000256" key="3">
    <source>
        <dbReference type="ARBA" id="ARBA00022475"/>
    </source>
</evidence>
<dbReference type="Pfam" id="PF00528">
    <property type="entry name" value="BPD_transp_1"/>
    <property type="match status" value="1"/>
</dbReference>
<dbReference type="EMBL" id="CAFAAY010000005">
    <property type="protein sequence ID" value="CAB4807203.1"/>
    <property type="molecule type" value="Genomic_DNA"/>
</dbReference>
<feature type="transmembrane region" description="Helical" evidence="7">
    <location>
        <begin position="276"/>
        <end position="302"/>
    </location>
</feature>
<organism evidence="11">
    <name type="scientific">freshwater metagenome</name>
    <dbReference type="NCBI Taxonomy" id="449393"/>
    <lineage>
        <taxon>unclassified sequences</taxon>
        <taxon>metagenomes</taxon>
        <taxon>ecological metagenomes</taxon>
    </lineage>
</organism>
<reference evidence="11" key="1">
    <citation type="submission" date="2020-05" db="EMBL/GenBank/DDBJ databases">
        <authorList>
            <person name="Chiriac C."/>
            <person name="Salcher M."/>
            <person name="Ghai R."/>
            <person name="Kavagutti S V."/>
        </authorList>
    </citation>
    <scope>NUCLEOTIDE SEQUENCE</scope>
</reference>
<comment type="subcellular location">
    <subcellularLocation>
        <location evidence="1">Cell membrane</location>
        <topology evidence="1">Multi-pass membrane protein</topology>
    </subcellularLocation>
</comment>
<feature type="transmembrane region" description="Helical" evidence="7">
    <location>
        <begin position="98"/>
        <end position="123"/>
    </location>
</feature>
<keyword evidence="5 7" id="KW-1133">Transmembrane helix</keyword>
<dbReference type="InterPro" id="IPR035906">
    <property type="entry name" value="MetI-like_sf"/>
</dbReference>
<feature type="transmembrane region" description="Helical" evidence="7">
    <location>
        <begin position="172"/>
        <end position="191"/>
    </location>
</feature>
<evidence type="ECO:0000313" key="11">
    <source>
        <dbReference type="EMBL" id="CAB5023968.1"/>
    </source>
</evidence>
<evidence type="ECO:0000256" key="4">
    <source>
        <dbReference type="ARBA" id="ARBA00022692"/>
    </source>
</evidence>
<evidence type="ECO:0000256" key="6">
    <source>
        <dbReference type="ARBA" id="ARBA00023136"/>
    </source>
</evidence>
<evidence type="ECO:0000313" key="10">
    <source>
        <dbReference type="EMBL" id="CAB4880837.1"/>
    </source>
</evidence>
<evidence type="ECO:0000259" key="8">
    <source>
        <dbReference type="PROSITE" id="PS50928"/>
    </source>
</evidence>
<feature type="transmembrane region" description="Helical" evidence="7">
    <location>
        <begin position="135"/>
        <end position="157"/>
    </location>
</feature>
<protein>
    <submittedName>
        <fullName evidence="11">Unannotated protein</fullName>
    </submittedName>
</protein>
<gene>
    <name evidence="9" type="ORF">UFOPK3124_00143</name>
    <name evidence="10" type="ORF">UFOPK3480_00384</name>
    <name evidence="11" type="ORF">UFOPK4165_00126</name>
</gene>
<evidence type="ECO:0000313" key="9">
    <source>
        <dbReference type="EMBL" id="CAB4807203.1"/>
    </source>
</evidence>
<feature type="transmembrane region" description="Helical" evidence="7">
    <location>
        <begin position="230"/>
        <end position="256"/>
    </location>
</feature>
<keyword evidence="4 7" id="KW-0812">Transmembrane</keyword>
<dbReference type="GO" id="GO:0005886">
    <property type="term" value="C:plasma membrane"/>
    <property type="evidence" value="ECO:0007669"/>
    <property type="project" value="UniProtKB-SubCell"/>
</dbReference>
<sequence length="312" mass="34464">MSRWLIRRTAQMFAVVWGVMTLAFILAFIVPGDPARMVAGPNASPEAVANIRHELGLDQSLLTQYTHFIERLMHGNLGISFALQNQTVGSAIWRALPFTAALAIGGVLWEVVLGIPFGIISAYRPKSIFDRFSTFSALFGLSTPPFWLGLMLLYFLAFKLSIFPLNGVGHPLIWYLILPSFTLGVGGAAFYSRIVRTTVLNVLQSPFIEFAQLKGMPASLILRRHVIRHALMPIVTMIGMDLGYFLGGVLITESIFGIPGIGQLAFKSISTLDVPMITGTVLVASVFMVLMNFIVDVLYTFIDPRVRLQRNN</sequence>
<dbReference type="AlphaFoldDB" id="A0A6J7R5F7"/>
<dbReference type="GO" id="GO:0055085">
    <property type="term" value="P:transmembrane transport"/>
    <property type="evidence" value="ECO:0007669"/>
    <property type="project" value="InterPro"/>
</dbReference>
<name>A0A6J7R5F7_9ZZZZ</name>
<keyword evidence="6 7" id="KW-0472">Membrane</keyword>
<evidence type="ECO:0000256" key="7">
    <source>
        <dbReference type="SAM" id="Phobius"/>
    </source>
</evidence>
<dbReference type="PANTHER" id="PTHR43163:SF6">
    <property type="entry name" value="DIPEPTIDE TRANSPORT SYSTEM PERMEASE PROTEIN DPPB-RELATED"/>
    <property type="match status" value="1"/>
</dbReference>
<evidence type="ECO:0000256" key="1">
    <source>
        <dbReference type="ARBA" id="ARBA00004651"/>
    </source>
</evidence>
<dbReference type="SUPFAM" id="SSF161098">
    <property type="entry name" value="MetI-like"/>
    <property type="match status" value="1"/>
</dbReference>
<feature type="domain" description="ABC transmembrane type-1" evidence="8">
    <location>
        <begin position="96"/>
        <end position="299"/>
    </location>
</feature>
<dbReference type="PANTHER" id="PTHR43163">
    <property type="entry name" value="DIPEPTIDE TRANSPORT SYSTEM PERMEASE PROTEIN DPPB-RELATED"/>
    <property type="match status" value="1"/>
</dbReference>
<accession>A0A6J7R5F7</accession>
<dbReference type="EMBL" id="CAFBLY010000018">
    <property type="protein sequence ID" value="CAB4880837.1"/>
    <property type="molecule type" value="Genomic_DNA"/>
</dbReference>
<keyword evidence="2" id="KW-0813">Transport</keyword>
<dbReference type="Pfam" id="PF19300">
    <property type="entry name" value="BPD_transp_1_N"/>
    <property type="match status" value="1"/>
</dbReference>
<dbReference type="Gene3D" id="1.10.3720.10">
    <property type="entry name" value="MetI-like"/>
    <property type="match status" value="1"/>
</dbReference>
<dbReference type="InterPro" id="IPR045621">
    <property type="entry name" value="BPD_transp_1_N"/>
</dbReference>
<dbReference type="InterPro" id="IPR000515">
    <property type="entry name" value="MetI-like"/>
</dbReference>
<dbReference type="CDD" id="cd06261">
    <property type="entry name" value="TM_PBP2"/>
    <property type="match status" value="1"/>
</dbReference>
<feature type="transmembrane region" description="Helical" evidence="7">
    <location>
        <begin position="12"/>
        <end position="30"/>
    </location>
</feature>